<evidence type="ECO:0000256" key="2">
    <source>
        <dbReference type="SAM" id="MobiDB-lite"/>
    </source>
</evidence>
<dbReference type="STRING" id="578461.R0MHZ3"/>
<name>R0MHZ3_NOSB1</name>
<dbReference type="SUPFAM" id="SSF52540">
    <property type="entry name" value="P-loop containing nucleoside triphosphate hydrolases"/>
    <property type="match status" value="1"/>
</dbReference>
<dbReference type="EMBL" id="KB909361">
    <property type="protein sequence ID" value="EOB12378.1"/>
    <property type="molecule type" value="Genomic_DNA"/>
</dbReference>
<dbReference type="OrthoDB" id="5575062at2759"/>
<dbReference type="InterPro" id="IPR027417">
    <property type="entry name" value="P-loop_NTPase"/>
</dbReference>
<feature type="region of interest" description="Disordered" evidence="2">
    <location>
        <begin position="1"/>
        <end position="20"/>
    </location>
</feature>
<reference evidence="4 5" key="1">
    <citation type="journal article" date="2013" name="BMC Genomics">
        <title>Comparative genomics of parasitic silkworm microsporidia reveal an association between genome expansion and host adaptation.</title>
        <authorList>
            <person name="Pan G."/>
            <person name="Xu J."/>
            <person name="Li T."/>
            <person name="Xia Q."/>
            <person name="Liu S.L."/>
            <person name="Zhang G."/>
            <person name="Li S."/>
            <person name="Li C."/>
            <person name="Liu H."/>
            <person name="Yang L."/>
            <person name="Liu T."/>
            <person name="Zhang X."/>
            <person name="Wu Z."/>
            <person name="Fan W."/>
            <person name="Dang X."/>
            <person name="Xiang H."/>
            <person name="Tao M."/>
            <person name="Li Y."/>
            <person name="Hu J."/>
            <person name="Li Z."/>
            <person name="Lin L."/>
            <person name="Luo J."/>
            <person name="Geng L."/>
            <person name="Wang L."/>
            <person name="Long M."/>
            <person name="Wan Y."/>
            <person name="He N."/>
            <person name="Zhang Z."/>
            <person name="Lu C."/>
            <person name="Keeling P.J."/>
            <person name="Wang J."/>
            <person name="Xiang Z."/>
            <person name="Zhou Z."/>
        </authorList>
    </citation>
    <scope>NUCLEOTIDE SEQUENCE [LARGE SCALE GENOMIC DNA]</scope>
    <source>
        <strain evidence="5">CQ1 / CVCC 102059</strain>
    </source>
</reference>
<protein>
    <submittedName>
        <fullName evidence="4">Structural maintenance of chromosomes protein 3</fullName>
    </submittedName>
</protein>
<organism evidence="4 5">
    <name type="scientific">Nosema bombycis (strain CQ1 / CVCC 102059)</name>
    <name type="common">Microsporidian parasite</name>
    <name type="synonym">Pebrine of silkworm</name>
    <dbReference type="NCBI Taxonomy" id="578461"/>
    <lineage>
        <taxon>Eukaryota</taxon>
        <taxon>Fungi</taxon>
        <taxon>Fungi incertae sedis</taxon>
        <taxon>Microsporidia</taxon>
        <taxon>Nosematidae</taxon>
        <taxon>Nosema</taxon>
    </lineage>
</organism>
<sequence>MHEEWGGNDKGDQGRGKDGNIDANQGNTCINNSNQNYNTLIRIAFLNNKISYLKNPNSIKFNEIQNLELKIGAIKGEDEVLLENINFIKERLKKYKQKYIHMNDHNLNPTNDNNNIEYLRCKEKSLADFLKRKNILKIEKLEDLELEKERAKRHVLYGKRLTLMKEIGLENYKEIDLIYPELSKEDLILKLKEIKSKLKKFDFINKRALTQWNSHLEQKDTLKSKLKELKETLKKIKEFIKELDGKKERFLEFTFEMVRNNFKGFSKRMIFEMDMEIIKDKGRLEGGQNGVRKIGGSKVDDLDKGRLEGGLNEGGQNVDMKDTNLEDHNLSNFNNTPPSSLIITHNNLPLDLNLLSGGQKTMIALCLIFSIQKIDPSPFYVFDEADANLDKQSREKITDLFKEIIQEEDVQLIITTFKEELVECGNKFIGVSFKEKKSYLGEVSKEIVNEFMRE</sequence>
<dbReference type="Proteomes" id="UP000016927">
    <property type="component" value="Unassembled WGS sequence"/>
</dbReference>
<accession>R0MHZ3</accession>
<dbReference type="Gene3D" id="3.40.50.300">
    <property type="entry name" value="P-loop containing nucleotide triphosphate hydrolases"/>
    <property type="match status" value="1"/>
</dbReference>
<dbReference type="VEuPathDB" id="MicrosporidiaDB:NBO_453g0001"/>
<keyword evidence="1" id="KW-0175">Coiled coil</keyword>
<dbReference type="Pfam" id="PF02463">
    <property type="entry name" value="SMC_N"/>
    <property type="match status" value="1"/>
</dbReference>
<feature type="coiled-coil region" evidence="1">
    <location>
        <begin position="219"/>
        <end position="249"/>
    </location>
</feature>
<keyword evidence="5" id="KW-1185">Reference proteome</keyword>
<evidence type="ECO:0000313" key="5">
    <source>
        <dbReference type="Proteomes" id="UP000016927"/>
    </source>
</evidence>
<evidence type="ECO:0000313" key="4">
    <source>
        <dbReference type="EMBL" id="EOB12378.1"/>
    </source>
</evidence>
<dbReference type="AlphaFoldDB" id="R0MHZ3"/>
<evidence type="ECO:0000259" key="3">
    <source>
        <dbReference type="Pfam" id="PF02463"/>
    </source>
</evidence>
<dbReference type="InterPro" id="IPR003395">
    <property type="entry name" value="RecF/RecN/SMC_N"/>
</dbReference>
<proteinExistence type="predicted"/>
<dbReference type="PANTHER" id="PTHR43977">
    <property type="entry name" value="STRUCTURAL MAINTENANCE OF CHROMOSOMES PROTEIN 3"/>
    <property type="match status" value="1"/>
</dbReference>
<dbReference type="HOGENOM" id="CLU_602824_0_0_1"/>
<feature type="domain" description="RecF/RecN/SMC N-terminal" evidence="3">
    <location>
        <begin position="45"/>
        <end position="437"/>
    </location>
</feature>
<gene>
    <name evidence="4" type="primary">SMC3</name>
    <name evidence="4" type="ORF">NBO_453g0001</name>
</gene>
<evidence type="ECO:0000256" key="1">
    <source>
        <dbReference type="SAM" id="Coils"/>
    </source>
</evidence>